<dbReference type="AlphaFoldDB" id="A0A087RXH4"/>
<proteinExistence type="predicted"/>
<organism evidence="2 3">
    <name type="scientific">Marine Group I thaumarchaeote SCGC AAA799-P11</name>
    <dbReference type="NCBI Taxonomy" id="1502295"/>
    <lineage>
        <taxon>Archaea</taxon>
        <taxon>Nitrososphaerota</taxon>
        <taxon>Marine Group I</taxon>
    </lineage>
</organism>
<comment type="caution">
    <text evidence="2">The sequence shown here is derived from an EMBL/GenBank/DDBJ whole genome shotgun (WGS) entry which is preliminary data.</text>
</comment>
<sequence>MKHVVIILVAVGCSIAVFLGLSVLDMDDLLKGELNSIKTNFGSTFFDCAKTFDELNSLAKKENSKENLITALELGFDMYDNRCFITVESWAHKSQNEQKIWESDWKNQSYLNQLYLEEIPCNNFQCQSIIDKLHDDKKKFELMKNR</sequence>
<keyword evidence="3" id="KW-1185">Reference proteome</keyword>
<evidence type="ECO:0000256" key="1">
    <source>
        <dbReference type="SAM" id="Phobius"/>
    </source>
</evidence>
<keyword evidence="1" id="KW-0472">Membrane</keyword>
<accession>A0A087RXH4</accession>
<dbReference type="Proteomes" id="UP000029387">
    <property type="component" value="Unassembled WGS sequence"/>
</dbReference>
<feature type="transmembrane region" description="Helical" evidence="1">
    <location>
        <begin position="6"/>
        <end position="24"/>
    </location>
</feature>
<reference evidence="2 3" key="1">
    <citation type="submission" date="2014-06" db="EMBL/GenBank/DDBJ databases">
        <authorList>
            <person name="Ngugi D.K."/>
            <person name="Blom J."/>
            <person name="Alam I."/>
            <person name="Rashid M."/>
            <person name="Baalawi W."/>
            <person name="Zhang G."/>
            <person name="Hikmawan T."/>
            <person name="Guan Y."/>
            <person name="Antunes A."/>
            <person name="Siam R."/>
            <person name="El-Dorry H."/>
            <person name="Bajic V."/>
            <person name="Stingl U."/>
        </authorList>
    </citation>
    <scope>NUCLEOTIDE SEQUENCE [LARGE SCALE GENOMIC DNA]</scope>
    <source>
        <strain evidence="2">SCGC AAA799-P11</strain>
    </source>
</reference>
<protein>
    <submittedName>
        <fullName evidence="2">Uncharacterized protein</fullName>
    </submittedName>
</protein>
<evidence type="ECO:0000313" key="3">
    <source>
        <dbReference type="Proteomes" id="UP000029387"/>
    </source>
</evidence>
<gene>
    <name evidence="2" type="ORF">AAA799P11_01204</name>
</gene>
<keyword evidence="1" id="KW-1133">Transmembrane helix</keyword>
<dbReference type="EMBL" id="JOSZ01000021">
    <property type="protein sequence ID" value="KFM18178.1"/>
    <property type="molecule type" value="Genomic_DNA"/>
</dbReference>
<evidence type="ECO:0000313" key="2">
    <source>
        <dbReference type="EMBL" id="KFM18178.1"/>
    </source>
</evidence>
<keyword evidence="1" id="KW-0812">Transmembrane</keyword>
<name>A0A087RXH4_9ARCH</name>